<dbReference type="PANTHER" id="PTHR33233:SF17">
    <property type="entry name" value="DUF4283 DOMAIN-CONTAINING PROTEIN"/>
    <property type="match status" value="1"/>
</dbReference>
<evidence type="ECO:0000256" key="1">
    <source>
        <dbReference type="SAM" id="MobiDB-lite"/>
    </source>
</evidence>
<evidence type="ECO:0000313" key="4">
    <source>
        <dbReference type="Proteomes" id="UP000824120"/>
    </source>
</evidence>
<evidence type="ECO:0000259" key="2">
    <source>
        <dbReference type="Pfam" id="PF14111"/>
    </source>
</evidence>
<organism evidence="3 4">
    <name type="scientific">Solanum commersonii</name>
    <name type="common">Commerson's wild potato</name>
    <name type="synonym">Commerson's nightshade</name>
    <dbReference type="NCBI Taxonomy" id="4109"/>
    <lineage>
        <taxon>Eukaryota</taxon>
        <taxon>Viridiplantae</taxon>
        <taxon>Streptophyta</taxon>
        <taxon>Embryophyta</taxon>
        <taxon>Tracheophyta</taxon>
        <taxon>Spermatophyta</taxon>
        <taxon>Magnoliopsida</taxon>
        <taxon>eudicotyledons</taxon>
        <taxon>Gunneridae</taxon>
        <taxon>Pentapetalae</taxon>
        <taxon>asterids</taxon>
        <taxon>lamiids</taxon>
        <taxon>Solanales</taxon>
        <taxon>Solanaceae</taxon>
        <taxon>Solanoideae</taxon>
        <taxon>Solaneae</taxon>
        <taxon>Solanum</taxon>
    </lineage>
</organism>
<sequence>MKLNYVTSTIRNGERIMELCKEDVELERLRWKHALMLYVVGADPTITAIGRYIAAQWNYIAKPKVFYHNDGYFLVRFGRFEDRDEMLCSGGKRKLEWQQKRGEQQAESSKTHENSGTTEPGDVVTSPRQERENQKESQGIINVQVNRQHEGEPILVQNNVEKWEEARGKSTTKGQR</sequence>
<feature type="domain" description="DUF4283" evidence="2">
    <location>
        <begin position="29"/>
        <end position="90"/>
    </location>
</feature>
<dbReference type="EMBL" id="JACXVP010000005">
    <property type="protein sequence ID" value="KAG5605985.1"/>
    <property type="molecule type" value="Genomic_DNA"/>
</dbReference>
<accession>A0A9J5YZA7</accession>
<feature type="compositionally biased region" description="Polar residues" evidence="1">
    <location>
        <begin position="136"/>
        <end position="146"/>
    </location>
</feature>
<feature type="compositionally biased region" description="Basic and acidic residues" evidence="1">
    <location>
        <begin position="93"/>
        <end position="113"/>
    </location>
</feature>
<dbReference type="OrthoDB" id="1939300at2759"/>
<dbReference type="AlphaFoldDB" id="A0A9J5YZA7"/>
<dbReference type="PANTHER" id="PTHR33233">
    <property type="entry name" value="ENDONUCLEASE/EXONUCLEASE/PHOSPHATASE"/>
    <property type="match status" value="1"/>
</dbReference>
<reference evidence="3 4" key="1">
    <citation type="submission" date="2020-09" db="EMBL/GenBank/DDBJ databases">
        <title>De no assembly of potato wild relative species, Solanum commersonii.</title>
        <authorList>
            <person name="Cho K."/>
        </authorList>
    </citation>
    <scope>NUCLEOTIDE SEQUENCE [LARGE SCALE GENOMIC DNA]</scope>
    <source>
        <strain evidence="3">LZ3.2</strain>
        <tissue evidence="3">Leaf</tissue>
    </source>
</reference>
<evidence type="ECO:0000313" key="3">
    <source>
        <dbReference type="EMBL" id="KAG5605985.1"/>
    </source>
</evidence>
<protein>
    <recommendedName>
        <fullName evidence="2">DUF4283 domain-containing protein</fullName>
    </recommendedName>
</protein>
<keyword evidence="4" id="KW-1185">Reference proteome</keyword>
<gene>
    <name evidence="3" type="ORF">H5410_027477</name>
</gene>
<feature type="region of interest" description="Disordered" evidence="1">
    <location>
        <begin position="91"/>
        <end position="176"/>
    </location>
</feature>
<dbReference type="InterPro" id="IPR025558">
    <property type="entry name" value="DUF4283"/>
</dbReference>
<proteinExistence type="predicted"/>
<comment type="caution">
    <text evidence="3">The sequence shown here is derived from an EMBL/GenBank/DDBJ whole genome shotgun (WGS) entry which is preliminary data.</text>
</comment>
<dbReference type="Proteomes" id="UP000824120">
    <property type="component" value="Chromosome 5"/>
</dbReference>
<dbReference type="Pfam" id="PF14111">
    <property type="entry name" value="DUF4283"/>
    <property type="match status" value="1"/>
</dbReference>
<name>A0A9J5YZA7_SOLCO</name>